<dbReference type="PANTHER" id="PTHR42646">
    <property type="entry name" value="FLAP ENDONUCLEASE XNI"/>
    <property type="match status" value="1"/>
</dbReference>
<dbReference type="InterPro" id="IPR020046">
    <property type="entry name" value="5-3_exonucl_a-hlix_arch_N"/>
</dbReference>
<dbReference type="SMART" id="SM00279">
    <property type="entry name" value="HhH2"/>
    <property type="match status" value="1"/>
</dbReference>
<dbReference type="CDD" id="cd09859">
    <property type="entry name" value="PIN_53EXO"/>
    <property type="match status" value="1"/>
</dbReference>
<evidence type="ECO:0000259" key="4">
    <source>
        <dbReference type="SMART" id="SM00475"/>
    </source>
</evidence>
<dbReference type="GO" id="GO:0008409">
    <property type="term" value="F:5'-3' exonuclease activity"/>
    <property type="evidence" value="ECO:0007669"/>
    <property type="project" value="InterPro"/>
</dbReference>
<evidence type="ECO:0000256" key="2">
    <source>
        <dbReference type="ARBA" id="ARBA00022801"/>
    </source>
</evidence>
<dbReference type="InterPro" id="IPR002421">
    <property type="entry name" value="5-3_exonuclease"/>
</dbReference>
<dbReference type="Pfam" id="PF02739">
    <property type="entry name" value="5_3_exonuc_N"/>
    <property type="match status" value="1"/>
</dbReference>
<reference evidence="5" key="1">
    <citation type="journal article" date="2020" name="mSystems">
        <title>Genome- and Community-Level Interaction Insights into Carbon Utilization and Element Cycling Functions of Hydrothermarchaeota in Hydrothermal Sediment.</title>
        <authorList>
            <person name="Zhou Z."/>
            <person name="Liu Y."/>
            <person name="Xu W."/>
            <person name="Pan J."/>
            <person name="Luo Z.H."/>
            <person name="Li M."/>
        </authorList>
    </citation>
    <scope>NUCLEOTIDE SEQUENCE [LARGE SCALE GENOMIC DNA]</scope>
    <source>
        <strain evidence="5">SpSt-132</strain>
    </source>
</reference>
<name>A0A7C2YVZ1_9AQUI</name>
<dbReference type="FunFam" id="3.40.50.1010:FF:000001">
    <property type="entry name" value="DNA polymerase I"/>
    <property type="match status" value="1"/>
</dbReference>
<dbReference type="Gene3D" id="1.10.150.20">
    <property type="entry name" value="5' to 3' exonuclease, C-terminal subdomain"/>
    <property type="match status" value="1"/>
</dbReference>
<dbReference type="GO" id="GO:0033567">
    <property type="term" value="P:DNA replication, Okazaki fragment processing"/>
    <property type="evidence" value="ECO:0007669"/>
    <property type="project" value="InterPro"/>
</dbReference>
<dbReference type="Gene3D" id="3.40.50.1010">
    <property type="entry name" value="5'-nuclease"/>
    <property type="match status" value="1"/>
</dbReference>
<dbReference type="InterPro" id="IPR029060">
    <property type="entry name" value="PIN-like_dom_sf"/>
</dbReference>
<dbReference type="PANTHER" id="PTHR42646:SF2">
    <property type="entry name" value="5'-3' EXONUCLEASE FAMILY PROTEIN"/>
    <property type="match status" value="1"/>
</dbReference>
<gene>
    <name evidence="5" type="ORF">ENO47_04370</name>
</gene>
<dbReference type="SUPFAM" id="SSF88723">
    <property type="entry name" value="PIN domain-like"/>
    <property type="match status" value="1"/>
</dbReference>
<accession>A0A7C2YVZ1</accession>
<evidence type="ECO:0000313" key="5">
    <source>
        <dbReference type="EMBL" id="HEW45891.1"/>
    </source>
</evidence>
<dbReference type="InterPro" id="IPR008918">
    <property type="entry name" value="HhH2"/>
</dbReference>
<dbReference type="Pfam" id="PF01367">
    <property type="entry name" value="5_3_exonuc"/>
    <property type="match status" value="1"/>
</dbReference>
<keyword evidence="2" id="KW-0378">Hydrolase</keyword>
<organism evidence="5">
    <name type="scientific">Hydrogenobacter sp</name>
    <dbReference type="NCBI Taxonomy" id="2152829"/>
    <lineage>
        <taxon>Bacteria</taxon>
        <taxon>Pseudomonadati</taxon>
        <taxon>Aquificota</taxon>
        <taxon>Aquificia</taxon>
        <taxon>Aquificales</taxon>
        <taxon>Aquificaceae</taxon>
        <taxon>Hydrogenobacter</taxon>
    </lineage>
</organism>
<dbReference type="SUPFAM" id="SSF47807">
    <property type="entry name" value="5' to 3' exonuclease, C-terminal subdomain"/>
    <property type="match status" value="1"/>
</dbReference>
<dbReference type="GO" id="GO:0017108">
    <property type="term" value="F:5'-flap endonuclease activity"/>
    <property type="evidence" value="ECO:0007669"/>
    <property type="project" value="InterPro"/>
</dbReference>
<dbReference type="SMART" id="SM00475">
    <property type="entry name" value="53EXOc"/>
    <property type="match status" value="1"/>
</dbReference>
<dbReference type="InterPro" id="IPR038969">
    <property type="entry name" value="FEN"/>
</dbReference>
<protein>
    <submittedName>
        <fullName evidence="5">5'-3' exonuclease</fullName>
    </submittedName>
</protein>
<keyword evidence="1" id="KW-0540">Nuclease</keyword>
<dbReference type="InterPro" id="IPR036279">
    <property type="entry name" value="5-3_exonuclease_C_sf"/>
</dbReference>
<feature type="domain" description="5'-3' exonuclease" evidence="4">
    <location>
        <begin position="1"/>
        <end position="253"/>
    </location>
</feature>
<dbReference type="AlphaFoldDB" id="A0A7C2YVZ1"/>
<evidence type="ECO:0000256" key="1">
    <source>
        <dbReference type="ARBA" id="ARBA00022722"/>
    </source>
</evidence>
<dbReference type="EMBL" id="DSFP01000035">
    <property type="protein sequence ID" value="HEW45891.1"/>
    <property type="molecule type" value="Genomic_DNA"/>
</dbReference>
<keyword evidence="5" id="KW-0269">Exonuclease</keyword>
<comment type="caution">
    <text evidence="5">The sequence shown here is derived from an EMBL/GenBank/DDBJ whole genome shotgun (WGS) entry which is preliminary data.</text>
</comment>
<proteinExistence type="predicted"/>
<evidence type="ECO:0000256" key="3">
    <source>
        <dbReference type="ARBA" id="ARBA00023125"/>
    </source>
</evidence>
<dbReference type="CDD" id="cd09898">
    <property type="entry name" value="H3TH_53EXO"/>
    <property type="match status" value="1"/>
</dbReference>
<keyword evidence="3" id="KW-0238">DNA-binding</keyword>
<dbReference type="GO" id="GO:0003677">
    <property type="term" value="F:DNA binding"/>
    <property type="evidence" value="ECO:0007669"/>
    <property type="project" value="UniProtKB-KW"/>
</dbReference>
<dbReference type="InterPro" id="IPR020045">
    <property type="entry name" value="DNA_polI_H3TH"/>
</dbReference>
<sequence length="289" mass="32853">MKVLYLLDGSAFLYRSFFALPPLSTSKGFPTSAIYGFMRAIFALLKTEKPVYFAIAFDLPAPTKRESLYKEYKAKRPTMPDPLKVQIPVIKELVDLLGIKRYEVEGYEADDIIATLALRALEKGFFVKVYSPDKDIMQLVSDRLVVVNPISGEVFDKKKVLEKFGVPPEKLKDYLALVGDKVDNIEGVKGVGPKTAIRLLQQYGSVENILRNWEDFLVSFPQAKKEDLELALALLELHTVEGLDFDEESLKLKEPNIPTLKRKFEELEMKSLIKELENLSQRVAQKSLF</sequence>